<feature type="transmembrane region" description="Helical" evidence="1">
    <location>
        <begin position="53"/>
        <end position="77"/>
    </location>
</feature>
<proteinExistence type="predicted"/>
<evidence type="ECO:0000256" key="1">
    <source>
        <dbReference type="SAM" id="Phobius"/>
    </source>
</evidence>
<organism evidence="2 3">
    <name type="scientific">Candidatus Ryanbacteria bacterium RIFCSPLOWO2_02_FULL_47_14</name>
    <dbReference type="NCBI Taxonomy" id="1802129"/>
    <lineage>
        <taxon>Bacteria</taxon>
        <taxon>Candidatus Ryaniibacteriota</taxon>
    </lineage>
</organism>
<evidence type="ECO:0000313" key="2">
    <source>
        <dbReference type="EMBL" id="OGZ56351.1"/>
    </source>
</evidence>
<dbReference type="EMBL" id="MHNZ01000018">
    <property type="protein sequence ID" value="OGZ56351.1"/>
    <property type="molecule type" value="Genomic_DNA"/>
</dbReference>
<comment type="caution">
    <text evidence="2">The sequence shown here is derived from an EMBL/GenBank/DDBJ whole genome shotgun (WGS) entry which is preliminary data.</text>
</comment>
<dbReference type="Proteomes" id="UP000177954">
    <property type="component" value="Unassembled WGS sequence"/>
</dbReference>
<keyword evidence="1" id="KW-0472">Membrane</keyword>
<accession>A0A1G2H283</accession>
<dbReference type="STRING" id="1802129.A3J04_03515"/>
<keyword evidence="1" id="KW-1133">Transmembrane helix</keyword>
<gene>
    <name evidence="2" type="ORF">A3J04_03515</name>
</gene>
<dbReference type="SUPFAM" id="SSF54523">
    <property type="entry name" value="Pili subunits"/>
    <property type="match status" value="1"/>
</dbReference>
<dbReference type="AlphaFoldDB" id="A0A1G2H283"/>
<name>A0A1G2H283_9BACT</name>
<dbReference type="InterPro" id="IPR045584">
    <property type="entry name" value="Pilin-like"/>
</dbReference>
<keyword evidence="1" id="KW-0812">Transmembrane</keyword>
<dbReference type="Gene3D" id="3.30.700.10">
    <property type="entry name" value="Glycoprotein, Type 4 Pilin"/>
    <property type="match status" value="1"/>
</dbReference>
<evidence type="ECO:0000313" key="3">
    <source>
        <dbReference type="Proteomes" id="UP000177954"/>
    </source>
</evidence>
<sequence length="227" mass="24595">MITDELVRYIKQERARGASDDQIRNTLKSQGWQDADIAIGLGPQPGGQKKSTVATVVTIILFFLFWPLALVLMWAWTDWSRNVKIALSAVFGVFIIVIGVVVFVVLRSLGEARGKARDAAIKGNLANVRVQAEIYYDRKGSYGSPTYLPGDCVDAPANSIFGDPGIVQSLSAVRSYGAGELTCAISETDQTWAISARLPSDAGEYWCVDSTGSSLVILSPIRDMSCL</sequence>
<reference evidence="2 3" key="1">
    <citation type="journal article" date="2016" name="Nat. Commun.">
        <title>Thousands of microbial genomes shed light on interconnected biogeochemical processes in an aquifer system.</title>
        <authorList>
            <person name="Anantharaman K."/>
            <person name="Brown C.T."/>
            <person name="Hug L.A."/>
            <person name="Sharon I."/>
            <person name="Castelle C.J."/>
            <person name="Probst A.J."/>
            <person name="Thomas B.C."/>
            <person name="Singh A."/>
            <person name="Wilkins M.J."/>
            <person name="Karaoz U."/>
            <person name="Brodie E.L."/>
            <person name="Williams K.H."/>
            <person name="Hubbard S.S."/>
            <person name="Banfield J.F."/>
        </authorList>
    </citation>
    <scope>NUCLEOTIDE SEQUENCE [LARGE SCALE GENOMIC DNA]</scope>
</reference>
<protein>
    <submittedName>
        <fullName evidence="2">Uncharacterized protein</fullName>
    </submittedName>
</protein>
<feature type="transmembrane region" description="Helical" evidence="1">
    <location>
        <begin position="83"/>
        <end position="106"/>
    </location>
</feature>